<dbReference type="RefSeq" id="WP_072910041.1">
    <property type="nucleotide sequence ID" value="NZ_FQZT01000025.1"/>
</dbReference>
<dbReference type="Proteomes" id="UP000184171">
    <property type="component" value="Unassembled WGS sequence"/>
</dbReference>
<keyword evidence="4" id="KW-1185">Reference proteome</keyword>
<reference evidence="3 4" key="1">
    <citation type="submission" date="2016-11" db="EMBL/GenBank/DDBJ databases">
        <authorList>
            <person name="Jaros S."/>
            <person name="Januszkiewicz K."/>
            <person name="Wedrychowicz H."/>
        </authorList>
    </citation>
    <scope>NUCLEOTIDE SEQUENCE [LARGE SCALE GENOMIC DNA]</scope>
    <source>
        <strain evidence="3 4">DSM 5091</strain>
    </source>
</reference>
<dbReference type="AlphaFoldDB" id="A0A1M6N777"/>
<keyword evidence="1" id="KW-0472">Membrane</keyword>
<evidence type="ECO:0000256" key="1">
    <source>
        <dbReference type="SAM" id="Phobius"/>
    </source>
</evidence>
<dbReference type="GO" id="GO:0016787">
    <property type="term" value="F:hydrolase activity"/>
    <property type="evidence" value="ECO:0007669"/>
    <property type="project" value="InterPro"/>
</dbReference>
<organism evidence="3 4">
    <name type="scientific">Malonomonas rubra DSM 5091</name>
    <dbReference type="NCBI Taxonomy" id="1122189"/>
    <lineage>
        <taxon>Bacteria</taxon>
        <taxon>Pseudomonadati</taxon>
        <taxon>Thermodesulfobacteriota</taxon>
        <taxon>Desulfuromonadia</taxon>
        <taxon>Desulfuromonadales</taxon>
        <taxon>Geopsychrobacteraceae</taxon>
        <taxon>Malonomonas</taxon>
    </lineage>
</organism>
<dbReference type="CDD" id="cd07385">
    <property type="entry name" value="MPP_YkuE_C"/>
    <property type="match status" value="1"/>
</dbReference>
<protein>
    <recommendedName>
        <fullName evidence="2">Calcineurin-like phosphoesterase domain-containing protein</fullName>
    </recommendedName>
</protein>
<keyword evidence="1" id="KW-1133">Transmembrane helix</keyword>
<evidence type="ECO:0000313" key="3">
    <source>
        <dbReference type="EMBL" id="SHJ91396.1"/>
    </source>
</evidence>
<accession>A0A1M6N777</accession>
<feature type="transmembrane region" description="Helical" evidence="1">
    <location>
        <begin position="58"/>
        <end position="82"/>
    </location>
</feature>
<dbReference type="Pfam" id="PF00149">
    <property type="entry name" value="Metallophos"/>
    <property type="match status" value="1"/>
</dbReference>
<proteinExistence type="predicted"/>
<dbReference type="InterPro" id="IPR051158">
    <property type="entry name" value="Metallophosphoesterase_sf"/>
</dbReference>
<dbReference type="SUPFAM" id="SSF56300">
    <property type="entry name" value="Metallo-dependent phosphatases"/>
    <property type="match status" value="1"/>
</dbReference>
<dbReference type="STRING" id="1122189.SAMN02745165_03523"/>
<dbReference type="Gene3D" id="3.60.21.10">
    <property type="match status" value="1"/>
</dbReference>
<dbReference type="PANTHER" id="PTHR31302:SF0">
    <property type="entry name" value="TRANSMEMBRANE PROTEIN WITH METALLOPHOSPHOESTERASE DOMAIN"/>
    <property type="match status" value="1"/>
</dbReference>
<feature type="domain" description="Calcineurin-like phosphoesterase" evidence="2">
    <location>
        <begin position="152"/>
        <end position="316"/>
    </location>
</feature>
<name>A0A1M6N777_MALRU</name>
<sequence length="376" mass="41290">MRLALPSLAIFLYVAVSLLALIPCRPWIKVAVGVVLLVISQKYLIYERIGGSFIAPELPLSLLLLLEVLYTSLLILCFLLLIKDVTALSLWTGRWFGAAWQLPFSYGVQSIALVLLALTLGLFGTWQSLQIPKVKTVEVPISGLPAPLDGFSIVQLTDLHIGYFLNKEWLSEVVKRTNELSPDLVALTGDMIEGSVADIGNDMEPLRELRSRYGVFGITGNHEYYFQTDEWLRKFEQLGVSMLHNEHRVLTVKDGAELVVAGVPDKTEVRSGGKGPDVRAALMGAPDATRILLAHRPNGISENIDADLQLSGHTHGGHLFFMQWLISTFNGGLVNGLYDIGGMSLYVSPGTGLWAGFSCRLGVPAEITQIVLRPQR</sequence>
<dbReference type="OrthoDB" id="9780884at2"/>
<evidence type="ECO:0000313" key="4">
    <source>
        <dbReference type="Proteomes" id="UP000184171"/>
    </source>
</evidence>
<feature type="transmembrane region" description="Helical" evidence="1">
    <location>
        <begin position="102"/>
        <end position="123"/>
    </location>
</feature>
<dbReference type="PANTHER" id="PTHR31302">
    <property type="entry name" value="TRANSMEMBRANE PROTEIN WITH METALLOPHOSPHOESTERASE DOMAIN-RELATED"/>
    <property type="match status" value="1"/>
</dbReference>
<dbReference type="InterPro" id="IPR004843">
    <property type="entry name" value="Calcineurin-like_PHP"/>
</dbReference>
<keyword evidence="1" id="KW-0812">Transmembrane</keyword>
<gene>
    <name evidence="3" type="ORF">SAMN02745165_03523</name>
</gene>
<dbReference type="EMBL" id="FQZT01000025">
    <property type="protein sequence ID" value="SHJ91396.1"/>
    <property type="molecule type" value="Genomic_DNA"/>
</dbReference>
<evidence type="ECO:0000259" key="2">
    <source>
        <dbReference type="Pfam" id="PF00149"/>
    </source>
</evidence>
<dbReference type="InterPro" id="IPR029052">
    <property type="entry name" value="Metallo-depent_PP-like"/>
</dbReference>